<dbReference type="Proteomes" id="UP001205843">
    <property type="component" value="Unassembled WGS sequence"/>
</dbReference>
<protein>
    <submittedName>
        <fullName evidence="2">Uncharacterized protein</fullName>
    </submittedName>
</protein>
<dbReference type="Pfam" id="PF05354">
    <property type="entry name" value="Phage_attach"/>
    <property type="match status" value="1"/>
</dbReference>
<keyword evidence="3" id="KW-1185">Reference proteome</keyword>
<evidence type="ECO:0000313" key="3">
    <source>
        <dbReference type="Proteomes" id="UP001205843"/>
    </source>
</evidence>
<name>A0AAE3G5K5_9GAMM</name>
<proteinExistence type="predicted"/>
<dbReference type="InterPro" id="IPR008018">
    <property type="entry name" value="Phage_tail_attach_FII"/>
</dbReference>
<dbReference type="EMBL" id="JALJXV010000006">
    <property type="protein sequence ID" value="MCP1675449.1"/>
    <property type="molecule type" value="Genomic_DNA"/>
</dbReference>
<evidence type="ECO:0000313" key="2">
    <source>
        <dbReference type="EMBL" id="MCP1675449.1"/>
    </source>
</evidence>
<feature type="region of interest" description="Disordered" evidence="1">
    <location>
        <begin position="81"/>
        <end position="104"/>
    </location>
</feature>
<comment type="caution">
    <text evidence="2">The sequence shown here is derived from an EMBL/GenBank/DDBJ whole genome shotgun (WGS) entry which is preliminary data.</text>
</comment>
<dbReference type="AlphaFoldDB" id="A0AAE3G5K5"/>
<dbReference type="RefSeq" id="WP_253478914.1">
    <property type="nucleotide sequence ID" value="NZ_JALJXV010000006.1"/>
</dbReference>
<organism evidence="2 3">
    <name type="scientific">Natronocella acetinitrilica</name>
    <dbReference type="NCBI Taxonomy" id="414046"/>
    <lineage>
        <taxon>Bacteria</taxon>
        <taxon>Pseudomonadati</taxon>
        <taxon>Pseudomonadota</taxon>
        <taxon>Gammaproteobacteria</taxon>
        <taxon>Chromatiales</taxon>
        <taxon>Ectothiorhodospiraceae</taxon>
        <taxon>Natronocella</taxon>
    </lineage>
</organism>
<evidence type="ECO:0000256" key="1">
    <source>
        <dbReference type="SAM" id="MobiDB-lite"/>
    </source>
</evidence>
<sequence length="104" mass="11164">MQAALDRTNRATLRRFGVPVTVYTTAGTLELLGIVDDSAEGGTLQRGVPVKRGSVSVWFAADHLPEGELPRGTRLLVEGKTREVTGPPETDGGMVGHPVREVRE</sequence>
<reference evidence="2" key="1">
    <citation type="submission" date="2022-03" db="EMBL/GenBank/DDBJ databases">
        <title>Genomic Encyclopedia of Type Strains, Phase III (KMG-III): the genomes of soil and plant-associated and newly described type strains.</title>
        <authorList>
            <person name="Whitman W."/>
        </authorList>
    </citation>
    <scope>NUCLEOTIDE SEQUENCE</scope>
    <source>
        <strain evidence="2">ANL 6-2</strain>
    </source>
</reference>
<accession>A0AAE3G5K5</accession>
<gene>
    <name evidence="2" type="ORF">J2T57_002599</name>
</gene>
<dbReference type="InterPro" id="IPR053734">
    <property type="entry name" value="Phage_Head-Tail_Connect_sf"/>
</dbReference>
<dbReference type="GO" id="GO:0019068">
    <property type="term" value="P:virion assembly"/>
    <property type="evidence" value="ECO:0007669"/>
    <property type="project" value="InterPro"/>
</dbReference>
<dbReference type="Gene3D" id="2.40.10.180">
    <property type="entry name" value="Phage tail proteins"/>
    <property type="match status" value="1"/>
</dbReference>